<feature type="signal peptide" evidence="1">
    <location>
        <begin position="1"/>
        <end position="24"/>
    </location>
</feature>
<dbReference type="AlphaFoldDB" id="A0AAW0J584"/>
<keyword evidence="3" id="KW-1185">Reference proteome</keyword>
<keyword evidence="1" id="KW-0732">Signal</keyword>
<dbReference type="EMBL" id="JBBHLL010000062">
    <property type="protein sequence ID" value="KAK7821897.1"/>
    <property type="molecule type" value="Genomic_DNA"/>
</dbReference>
<proteinExistence type="predicted"/>
<evidence type="ECO:0000256" key="1">
    <source>
        <dbReference type="SAM" id="SignalP"/>
    </source>
</evidence>
<evidence type="ECO:0000313" key="3">
    <source>
        <dbReference type="Proteomes" id="UP001488838"/>
    </source>
</evidence>
<accession>A0AAW0J584</accession>
<protein>
    <submittedName>
        <fullName evidence="2">Uncharacterized protein</fullName>
    </submittedName>
</protein>
<feature type="chain" id="PRO_5043956776" evidence="1">
    <location>
        <begin position="25"/>
        <end position="68"/>
    </location>
</feature>
<sequence>MPASWPWKSFPWETMLLSMPVLSAAPATKRKFLNAEFMFRKLRLKGSKKPTLFLDELWVEYYTAVCSL</sequence>
<reference evidence="2 3" key="1">
    <citation type="journal article" date="2023" name="bioRxiv">
        <title>Conserved and derived expression patterns and positive selection on dental genes reveal complex evolutionary context of ever-growing rodent molars.</title>
        <authorList>
            <person name="Calamari Z.T."/>
            <person name="Song A."/>
            <person name="Cohen E."/>
            <person name="Akter M."/>
            <person name="Roy R.D."/>
            <person name="Hallikas O."/>
            <person name="Christensen M.M."/>
            <person name="Li P."/>
            <person name="Marangoni P."/>
            <person name="Jernvall J."/>
            <person name="Klein O.D."/>
        </authorList>
    </citation>
    <scope>NUCLEOTIDE SEQUENCE [LARGE SCALE GENOMIC DNA]</scope>
    <source>
        <strain evidence="2">V071</strain>
    </source>
</reference>
<name>A0AAW0J584_MYOGA</name>
<dbReference type="Proteomes" id="UP001488838">
    <property type="component" value="Unassembled WGS sequence"/>
</dbReference>
<comment type="caution">
    <text evidence="2">The sequence shown here is derived from an EMBL/GenBank/DDBJ whole genome shotgun (WGS) entry which is preliminary data.</text>
</comment>
<gene>
    <name evidence="2" type="ORF">U0070_004861</name>
</gene>
<organism evidence="2 3">
    <name type="scientific">Myodes glareolus</name>
    <name type="common">Bank vole</name>
    <name type="synonym">Clethrionomys glareolus</name>
    <dbReference type="NCBI Taxonomy" id="447135"/>
    <lineage>
        <taxon>Eukaryota</taxon>
        <taxon>Metazoa</taxon>
        <taxon>Chordata</taxon>
        <taxon>Craniata</taxon>
        <taxon>Vertebrata</taxon>
        <taxon>Euteleostomi</taxon>
        <taxon>Mammalia</taxon>
        <taxon>Eutheria</taxon>
        <taxon>Euarchontoglires</taxon>
        <taxon>Glires</taxon>
        <taxon>Rodentia</taxon>
        <taxon>Myomorpha</taxon>
        <taxon>Muroidea</taxon>
        <taxon>Cricetidae</taxon>
        <taxon>Arvicolinae</taxon>
        <taxon>Myodes</taxon>
    </lineage>
</organism>
<evidence type="ECO:0000313" key="2">
    <source>
        <dbReference type="EMBL" id="KAK7821897.1"/>
    </source>
</evidence>